<reference evidence="1 2" key="1">
    <citation type="submission" date="2015-01" db="EMBL/GenBank/DDBJ databases">
        <title>Evolution of Trichinella species and genotypes.</title>
        <authorList>
            <person name="Korhonen P.K."/>
            <person name="Edoardo P."/>
            <person name="Giuseppe L.R."/>
            <person name="Gasser R.B."/>
        </authorList>
    </citation>
    <scope>NUCLEOTIDE SEQUENCE [LARGE SCALE GENOMIC DNA]</scope>
    <source>
        <strain evidence="1">ISS1029</strain>
    </source>
</reference>
<evidence type="ECO:0000313" key="1">
    <source>
        <dbReference type="EMBL" id="KRZ07095.1"/>
    </source>
</evidence>
<name>A0A0V1H969_9BILA</name>
<dbReference type="EMBL" id="JYDP01000107">
    <property type="protein sequence ID" value="KRZ07095.1"/>
    <property type="molecule type" value="Genomic_DNA"/>
</dbReference>
<accession>A0A0V1H969</accession>
<keyword evidence="2" id="KW-1185">Reference proteome</keyword>
<proteinExistence type="predicted"/>
<protein>
    <submittedName>
        <fullName evidence="1">Uncharacterized protein</fullName>
    </submittedName>
</protein>
<feature type="non-terminal residue" evidence="1">
    <location>
        <position position="1"/>
    </location>
</feature>
<organism evidence="1 2">
    <name type="scientific">Trichinella zimbabwensis</name>
    <dbReference type="NCBI Taxonomy" id="268475"/>
    <lineage>
        <taxon>Eukaryota</taxon>
        <taxon>Metazoa</taxon>
        <taxon>Ecdysozoa</taxon>
        <taxon>Nematoda</taxon>
        <taxon>Enoplea</taxon>
        <taxon>Dorylaimia</taxon>
        <taxon>Trichinellida</taxon>
        <taxon>Trichinellidae</taxon>
        <taxon>Trichinella</taxon>
    </lineage>
</organism>
<comment type="caution">
    <text evidence="1">The sequence shown here is derived from an EMBL/GenBank/DDBJ whole genome shotgun (WGS) entry which is preliminary data.</text>
</comment>
<evidence type="ECO:0000313" key="2">
    <source>
        <dbReference type="Proteomes" id="UP000055024"/>
    </source>
</evidence>
<dbReference type="AlphaFoldDB" id="A0A0V1H969"/>
<sequence>LSMFQFKCLQLFDAIEIESNPKKILTSKRLTLIITKCSPSSLSTLFWTAKLPTAKLRCLEEEKF</sequence>
<gene>
    <name evidence="1" type="ORF">T11_11189</name>
</gene>
<dbReference type="Proteomes" id="UP000055024">
    <property type="component" value="Unassembled WGS sequence"/>
</dbReference>